<feature type="domain" description="DUF7727" evidence="2">
    <location>
        <begin position="1"/>
        <end position="139"/>
    </location>
</feature>
<dbReference type="AlphaFoldDB" id="A0A1B9HY83"/>
<feature type="transmembrane region" description="Helical" evidence="1">
    <location>
        <begin position="12"/>
        <end position="30"/>
    </location>
</feature>
<feature type="transmembrane region" description="Helical" evidence="1">
    <location>
        <begin position="66"/>
        <end position="85"/>
    </location>
</feature>
<reference evidence="3" key="2">
    <citation type="submission" date="2016-07" db="EMBL/GenBank/DDBJ databases">
        <title>Evolution of pathogenesis and genome organization in the Tremellales.</title>
        <authorList>
            <person name="Cuomo C."/>
            <person name="Litvintseva A."/>
            <person name="Heitman J."/>
            <person name="Chen Y."/>
            <person name="Sun S."/>
            <person name="Springer D."/>
            <person name="Dromer F."/>
            <person name="Young S."/>
            <person name="Zeng Q."/>
            <person name="Chapman S."/>
            <person name="Gujja S."/>
            <person name="Saif S."/>
            <person name="Birren B."/>
        </authorList>
    </citation>
    <scope>NUCLEOTIDE SEQUENCE</scope>
    <source>
        <strain evidence="3">CBS 10737</strain>
    </source>
</reference>
<gene>
    <name evidence="3" type="ORF">I206_06111</name>
</gene>
<accession>A0A1B9HY83</accession>
<keyword evidence="1" id="KW-1133">Transmembrane helix</keyword>
<organism evidence="3">
    <name type="scientific">Kwoniella pini CBS 10737</name>
    <dbReference type="NCBI Taxonomy" id="1296096"/>
    <lineage>
        <taxon>Eukaryota</taxon>
        <taxon>Fungi</taxon>
        <taxon>Dikarya</taxon>
        <taxon>Basidiomycota</taxon>
        <taxon>Agaricomycotina</taxon>
        <taxon>Tremellomycetes</taxon>
        <taxon>Tremellales</taxon>
        <taxon>Cryptococcaceae</taxon>
        <taxon>Kwoniella</taxon>
    </lineage>
</organism>
<dbReference type="Pfam" id="PF24853">
    <property type="entry name" value="DUF7727"/>
    <property type="match status" value="1"/>
</dbReference>
<evidence type="ECO:0000313" key="3">
    <source>
        <dbReference type="EMBL" id="OCF48243.1"/>
    </source>
</evidence>
<reference evidence="3" key="1">
    <citation type="submission" date="2013-07" db="EMBL/GenBank/DDBJ databases">
        <title>The Genome Sequence of Cryptococcus pinus CBS10737.</title>
        <authorList>
            <consortium name="The Broad Institute Genome Sequencing Platform"/>
            <person name="Cuomo C."/>
            <person name="Litvintseva A."/>
            <person name="Chen Y."/>
            <person name="Heitman J."/>
            <person name="Sun S."/>
            <person name="Springer D."/>
            <person name="Dromer F."/>
            <person name="Young S.K."/>
            <person name="Zeng Q."/>
            <person name="Gargeya S."/>
            <person name="Fitzgerald M."/>
            <person name="Abouelleil A."/>
            <person name="Alvarado L."/>
            <person name="Berlin A.M."/>
            <person name="Chapman S.B."/>
            <person name="Dewar J."/>
            <person name="Goldberg J."/>
            <person name="Griggs A."/>
            <person name="Gujja S."/>
            <person name="Hansen M."/>
            <person name="Howarth C."/>
            <person name="Imamovic A."/>
            <person name="Larimer J."/>
            <person name="McCowan C."/>
            <person name="Murphy C."/>
            <person name="Pearson M."/>
            <person name="Priest M."/>
            <person name="Roberts A."/>
            <person name="Saif S."/>
            <person name="Shea T."/>
            <person name="Sykes S."/>
            <person name="Wortman J."/>
            <person name="Nusbaum C."/>
            <person name="Birren B."/>
        </authorList>
    </citation>
    <scope>NUCLEOTIDE SEQUENCE [LARGE SCALE GENOMIC DNA]</scope>
    <source>
        <strain evidence="3">CBS 10737</strain>
    </source>
</reference>
<feature type="transmembrane region" description="Helical" evidence="1">
    <location>
        <begin position="97"/>
        <end position="115"/>
    </location>
</feature>
<evidence type="ECO:0000259" key="2">
    <source>
        <dbReference type="Pfam" id="PF24853"/>
    </source>
</evidence>
<name>A0A1B9HY83_9TREE</name>
<dbReference type="OrthoDB" id="2110422at2759"/>
<dbReference type="InterPro" id="IPR056144">
    <property type="entry name" value="DUF7727"/>
</dbReference>
<dbReference type="PANTHER" id="PTHR40629">
    <property type="entry name" value="PRO41 PROTEIN"/>
    <property type="match status" value="1"/>
</dbReference>
<dbReference type="EMBL" id="KI894014">
    <property type="protein sequence ID" value="OCF48243.1"/>
    <property type="molecule type" value="Genomic_DNA"/>
</dbReference>
<sequence>MGKLIWHQWGRLLAITSGVYMVWASLWAFLYRKFFWDMIGGTLGPTGLIPGQNTQPLVNLVVNIPLFQSFTLVLGLFTLVLELPLPHIEGTAIHRSIILRVVLYFITGFIGIMVYQTVDCAIYYIITSGVYAVAMSKGELISFEPGRMTDEI</sequence>
<evidence type="ECO:0000256" key="1">
    <source>
        <dbReference type="SAM" id="Phobius"/>
    </source>
</evidence>
<dbReference type="PANTHER" id="PTHR40629:SF1">
    <property type="entry name" value="PRO41 PROTEIN"/>
    <property type="match status" value="1"/>
</dbReference>
<keyword evidence="1" id="KW-0812">Transmembrane</keyword>
<proteinExistence type="predicted"/>
<protein>
    <recommendedName>
        <fullName evidence="2">DUF7727 domain-containing protein</fullName>
    </recommendedName>
</protein>
<keyword evidence="1" id="KW-0472">Membrane</keyword>